<evidence type="ECO:0000313" key="2">
    <source>
        <dbReference type="Proteomes" id="UP000479710"/>
    </source>
</evidence>
<proteinExistence type="predicted"/>
<protein>
    <submittedName>
        <fullName evidence="1">Uncharacterized protein</fullName>
    </submittedName>
</protein>
<dbReference type="Proteomes" id="UP000479710">
    <property type="component" value="Unassembled WGS sequence"/>
</dbReference>
<dbReference type="AlphaFoldDB" id="A0A6G1EC81"/>
<evidence type="ECO:0000313" key="1">
    <source>
        <dbReference type="EMBL" id="KAF0922064.1"/>
    </source>
</evidence>
<dbReference type="EMBL" id="SPHZ02000004">
    <property type="protein sequence ID" value="KAF0922064.1"/>
    <property type="molecule type" value="Genomic_DNA"/>
</dbReference>
<dbReference type="OrthoDB" id="670199at2759"/>
<organism evidence="1 2">
    <name type="scientific">Oryza meyeriana var. granulata</name>
    <dbReference type="NCBI Taxonomy" id="110450"/>
    <lineage>
        <taxon>Eukaryota</taxon>
        <taxon>Viridiplantae</taxon>
        <taxon>Streptophyta</taxon>
        <taxon>Embryophyta</taxon>
        <taxon>Tracheophyta</taxon>
        <taxon>Spermatophyta</taxon>
        <taxon>Magnoliopsida</taxon>
        <taxon>Liliopsida</taxon>
        <taxon>Poales</taxon>
        <taxon>Poaceae</taxon>
        <taxon>BOP clade</taxon>
        <taxon>Oryzoideae</taxon>
        <taxon>Oryzeae</taxon>
        <taxon>Oryzinae</taxon>
        <taxon>Oryza</taxon>
        <taxon>Oryza meyeriana</taxon>
    </lineage>
</organism>
<name>A0A6G1EC81_9ORYZ</name>
<sequence length="78" mass="9005">MTPTEIKGQSLRTVMPEHADEREVSIDFVEEVREDAARNLCRYAMATKEWYDNKLAPRHFVPGDMVLRRTPSLGKARS</sequence>
<keyword evidence="2" id="KW-1185">Reference proteome</keyword>
<comment type="caution">
    <text evidence="1">The sequence shown here is derived from an EMBL/GenBank/DDBJ whole genome shotgun (WGS) entry which is preliminary data.</text>
</comment>
<accession>A0A6G1EC81</accession>
<gene>
    <name evidence="1" type="ORF">E2562_024015</name>
</gene>
<reference evidence="1 2" key="1">
    <citation type="submission" date="2019-11" db="EMBL/GenBank/DDBJ databases">
        <title>Whole genome sequence of Oryza granulata.</title>
        <authorList>
            <person name="Li W."/>
        </authorList>
    </citation>
    <scope>NUCLEOTIDE SEQUENCE [LARGE SCALE GENOMIC DNA]</scope>
    <source>
        <strain evidence="2">cv. Menghai</strain>
        <tissue evidence="1">Leaf</tissue>
    </source>
</reference>